<dbReference type="EC" id="2.1.1.-" evidence="6"/>
<sequence length="321" mass="36736">MSRAKVIEFSEKIPKLAEWSKQFRYRSAVPRITLANPTIAAKGIQKIELPNVENMTAVEIYPGLGVWTKAMKDIGFKRVITLEPQHMYFTWLESMSKGLSGLEVLKKDGYDWEAYNELKDPKYIGALENKDWSQVHPDIFFTGTLPKGSRGEQLLAQFTTCIVNKMAMHSLGRIQMAFWIPDTLYQKYVAPPKNHIRCKMSVIVEACAKVDLICTTAPDDMYPSSLYHLISIVPYEKSQITAQWDVFEYVLKHLFVMQKRPLKHMVKTLGPGADIILGRLSFDPNILIGEMTAAQLNEVTIKFDQWPLRPRVLFEDASVFN</sequence>
<keyword evidence="6" id="KW-0698">rRNA processing</keyword>
<dbReference type="InterPro" id="IPR029063">
    <property type="entry name" value="SAM-dependent_MTases_sf"/>
</dbReference>
<feature type="binding site" evidence="5">
    <location>
        <position position="129"/>
    </location>
    <ligand>
        <name>S-adenosyl-L-methionine</name>
        <dbReference type="ChEBI" id="CHEBI:59789"/>
    </ligand>
</feature>
<dbReference type="Proteomes" id="UP001473302">
    <property type="component" value="Unassembled WGS sequence"/>
</dbReference>
<protein>
    <recommendedName>
        <fullName evidence="6">rRNA adenine N(6)-methyltransferase</fullName>
        <ecNumber evidence="6">2.1.1.-</ecNumber>
    </recommendedName>
</protein>
<keyword evidence="3 5" id="KW-0949">S-adenosyl-L-methionine</keyword>
<dbReference type="PANTHER" id="PTHR11727:SF17">
    <property type="entry name" value="DIMETHYLADENOSINE TRANSFERASE 1, MITOCHONDRIAL"/>
    <property type="match status" value="1"/>
</dbReference>
<dbReference type="PANTHER" id="PTHR11727">
    <property type="entry name" value="DIMETHYLADENOSINE TRANSFERASE"/>
    <property type="match status" value="1"/>
</dbReference>
<organism evidence="7 8">
    <name type="scientific">Mucor flavus</name>
    <dbReference type="NCBI Taxonomy" id="439312"/>
    <lineage>
        <taxon>Eukaryota</taxon>
        <taxon>Fungi</taxon>
        <taxon>Fungi incertae sedis</taxon>
        <taxon>Mucoromycota</taxon>
        <taxon>Mucoromycotina</taxon>
        <taxon>Mucoromycetes</taxon>
        <taxon>Mucorales</taxon>
        <taxon>Mucorineae</taxon>
        <taxon>Mucoraceae</taxon>
        <taxon>Mucor</taxon>
    </lineage>
</organism>
<dbReference type="SUPFAM" id="SSF53335">
    <property type="entry name" value="S-adenosyl-L-methionine-dependent methyltransferases"/>
    <property type="match status" value="1"/>
</dbReference>
<reference evidence="7 8" key="1">
    <citation type="submission" date="2024-04" db="EMBL/GenBank/DDBJ databases">
        <title>genome sequences of Mucor flavus KT1a and Helicostylum pulchrum KT1b strains isolated from the surface of a dry-aged beef.</title>
        <authorList>
            <person name="Toyotome T."/>
            <person name="Hosono M."/>
            <person name="Torimaru M."/>
            <person name="Fukuda K."/>
            <person name="Mikami N."/>
        </authorList>
    </citation>
    <scope>NUCLEOTIDE SEQUENCE [LARGE SCALE GENOMIC DNA]</scope>
    <source>
        <strain evidence="7 8">KT1a</strain>
    </source>
</reference>
<proteinExistence type="inferred from homology"/>
<comment type="caution">
    <text evidence="7">The sequence shown here is derived from an EMBL/GenBank/DDBJ whole genome shotgun (WGS) entry which is preliminary data.</text>
</comment>
<dbReference type="PROSITE" id="PS51689">
    <property type="entry name" value="SAM_RNA_A_N6_MT"/>
    <property type="match status" value="1"/>
</dbReference>
<keyword evidence="1 5" id="KW-0489">Methyltransferase</keyword>
<feature type="binding site" evidence="5">
    <location>
        <position position="34"/>
    </location>
    <ligand>
        <name>S-adenosyl-L-methionine</name>
        <dbReference type="ChEBI" id="CHEBI:59789"/>
    </ligand>
</feature>
<dbReference type="Gene3D" id="3.40.50.150">
    <property type="entry name" value="Vaccinia Virus protein VP39"/>
    <property type="match status" value="1"/>
</dbReference>
<keyword evidence="4 5" id="KW-0694">RNA-binding</keyword>
<evidence type="ECO:0000313" key="8">
    <source>
        <dbReference type="Proteomes" id="UP001473302"/>
    </source>
</evidence>
<dbReference type="InterPro" id="IPR001737">
    <property type="entry name" value="KsgA/Erm"/>
</dbReference>
<evidence type="ECO:0000313" key="7">
    <source>
        <dbReference type="EMBL" id="GAA5807007.1"/>
    </source>
</evidence>
<comment type="similarity">
    <text evidence="5 6">Belongs to the class I-like SAM-binding methyltransferase superfamily. rRNA adenine N(6)-methyltransferase family.</text>
</comment>
<evidence type="ECO:0000256" key="5">
    <source>
        <dbReference type="PROSITE-ProRule" id="PRU01026"/>
    </source>
</evidence>
<accession>A0ABP9YJH9</accession>
<evidence type="ECO:0000256" key="6">
    <source>
        <dbReference type="RuleBase" id="RU362106"/>
    </source>
</evidence>
<name>A0ABP9YJH9_9FUNG</name>
<feature type="binding site" evidence="5">
    <location>
        <position position="108"/>
    </location>
    <ligand>
        <name>S-adenosyl-L-methionine</name>
        <dbReference type="ChEBI" id="CHEBI:59789"/>
    </ligand>
</feature>
<evidence type="ECO:0000256" key="4">
    <source>
        <dbReference type="ARBA" id="ARBA00022884"/>
    </source>
</evidence>
<keyword evidence="2 5" id="KW-0808">Transferase</keyword>
<evidence type="ECO:0000256" key="1">
    <source>
        <dbReference type="ARBA" id="ARBA00022603"/>
    </source>
</evidence>
<evidence type="ECO:0000256" key="3">
    <source>
        <dbReference type="ARBA" id="ARBA00022691"/>
    </source>
</evidence>
<comment type="caution">
    <text evidence="5">Lacks conserved residue(s) required for the propagation of feature annotation.</text>
</comment>
<keyword evidence="8" id="KW-1185">Reference proteome</keyword>
<gene>
    <name evidence="7" type="ORF">MFLAVUS_000356</name>
</gene>
<dbReference type="Pfam" id="PF00398">
    <property type="entry name" value="RrnaAD"/>
    <property type="match status" value="1"/>
</dbReference>
<dbReference type="EMBL" id="BAABUK010000002">
    <property type="protein sequence ID" value="GAA5807007.1"/>
    <property type="molecule type" value="Genomic_DNA"/>
</dbReference>
<evidence type="ECO:0000256" key="2">
    <source>
        <dbReference type="ARBA" id="ARBA00022679"/>
    </source>
</evidence>
<feature type="binding site" evidence="5">
    <location>
        <position position="83"/>
    </location>
    <ligand>
        <name>S-adenosyl-L-methionine</name>
        <dbReference type="ChEBI" id="CHEBI:59789"/>
    </ligand>
</feature>